<organism evidence="1 2">
    <name type="scientific">Treponema saccharophilum DSM 2985</name>
    <dbReference type="NCBI Taxonomy" id="907348"/>
    <lineage>
        <taxon>Bacteria</taxon>
        <taxon>Pseudomonadati</taxon>
        <taxon>Spirochaetota</taxon>
        <taxon>Spirochaetia</taxon>
        <taxon>Spirochaetales</taxon>
        <taxon>Treponemataceae</taxon>
        <taxon>Treponema</taxon>
    </lineage>
</organism>
<name>H7EPF3_9SPIR</name>
<proteinExistence type="predicted"/>
<sequence length="130" mass="15113">MKTYCLLNHKLTENQEKELSEKFHSERIVYPSQSISEMWAQIPATERVDRKTAQVVVDWLSDAEEGDSLIVQGEMGITFLLVSYALGRGLVPIHAVSRREETEVCDGESVVKRHVFRHVCFRRYESWNEK</sequence>
<protein>
    <recommendedName>
        <fullName evidence="3">CRISPR-associated protein</fullName>
    </recommendedName>
</protein>
<dbReference type="RefSeq" id="WP_002706487.1">
    <property type="nucleotide sequence ID" value="NZ_AGRW01000054.1"/>
</dbReference>
<dbReference type="STRING" id="907348.TresaDRAFT_0259"/>
<dbReference type="Proteomes" id="UP000003571">
    <property type="component" value="Unassembled WGS sequence"/>
</dbReference>
<dbReference type="eggNOG" id="ENOG5032UF4">
    <property type="taxonomic scope" value="Bacteria"/>
</dbReference>
<evidence type="ECO:0000313" key="2">
    <source>
        <dbReference type="Proteomes" id="UP000003571"/>
    </source>
</evidence>
<accession>H7EPF3</accession>
<dbReference type="NCBIfam" id="NF040559">
    <property type="entry name" value="CAS_Csx20"/>
    <property type="match status" value="1"/>
</dbReference>
<dbReference type="AlphaFoldDB" id="H7EPF3"/>
<gene>
    <name evidence="1" type="ORF">TresaDRAFT_0259</name>
</gene>
<dbReference type="EMBL" id="AGRW01000054">
    <property type="protein sequence ID" value="EIC00786.1"/>
    <property type="molecule type" value="Genomic_DNA"/>
</dbReference>
<evidence type="ECO:0008006" key="3">
    <source>
        <dbReference type="Google" id="ProtNLM"/>
    </source>
</evidence>
<reference evidence="1 2" key="1">
    <citation type="submission" date="2011-09" db="EMBL/GenBank/DDBJ databases">
        <title>The draft genome of Treponema saccharophilum DSM 2985.</title>
        <authorList>
            <consortium name="US DOE Joint Genome Institute (JGI-PGF)"/>
            <person name="Lucas S."/>
            <person name="Copeland A."/>
            <person name="Lapidus A."/>
            <person name="Glavina del Rio T."/>
            <person name="Dalin E."/>
            <person name="Tice H."/>
            <person name="Bruce D."/>
            <person name="Goodwin L."/>
            <person name="Pitluck S."/>
            <person name="Peters L."/>
            <person name="Kyrpides N."/>
            <person name="Mavromatis K."/>
            <person name="Ivanova N."/>
            <person name="Markowitz V."/>
            <person name="Cheng J.-F."/>
            <person name="Hugenholtz P."/>
            <person name="Woyke T."/>
            <person name="Wu D."/>
            <person name="Gronow S."/>
            <person name="Wellnitz S."/>
            <person name="Brambilla E."/>
            <person name="Klenk H.-P."/>
            <person name="Eisen J.A."/>
        </authorList>
    </citation>
    <scope>NUCLEOTIDE SEQUENCE [LARGE SCALE GENOMIC DNA]</scope>
    <source>
        <strain evidence="1 2">DSM 2985</strain>
    </source>
</reference>
<keyword evidence="2" id="KW-1185">Reference proteome</keyword>
<evidence type="ECO:0000313" key="1">
    <source>
        <dbReference type="EMBL" id="EIC00786.1"/>
    </source>
</evidence>
<dbReference type="PATRIC" id="fig|907348.3.peg.2854"/>
<dbReference type="InterPro" id="IPR049811">
    <property type="entry name" value="MJ1673-like_dom"/>
</dbReference>
<comment type="caution">
    <text evidence="1">The sequence shown here is derived from an EMBL/GenBank/DDBJ whole genome shotgun (WGS) entry which is preliminary data.</text>
</comment>
<dbReference type="OrthoDB" id="9811802at2"/>